<dbReference type="InterPro" id="IPR052165">
    <property type="entry name" value="Membrane_assoc_protease"/>
</dbReference>
<evidence type="ECO:0000313" key="8">
    <source>
        <dbReference type="Proteomes" id="UP001168528"/>
    </source>
</evidence>
<dbReference type="EMBL" id="JAUKPO010000001">
    <property type="protein sequence ID" value="MDO1445383.1"/>
    <property type="molecule type" value="Genomic_DNA"/>
</dbReference>
<keyword evidence="3 5" id="KW-1133">Transmembrane helix</keyword>
<dbReference type="Pfam" id="PF01957">
    <property type="entry name" value="NfeD"/>
    <property type="match status" value="1"/>
</dbReference>
<feature type="transmembrane region" description="Helical" evidence="5">
    <location>
        <begin position="52"/>
        <end position="73"/>
    </location>
</feature>
<keyword evidence="4 5" id="KW-0472">Membrane</keyword>
<sequence length="155" mass="16656">MEWMAIIVLLVFSLALIVLEIIFIPGTTIFGLAGLILAVIGIFISFKSLGAVMGFSILGGFVALTGIALVYGLRSGVWRKFALNHTISSKVNDENKVLLKIGDMGKAISTLKPSGKAQFNEAIVEVHTLGPFLEAGCLVRIVRFDTNKIFVTASE</sequence>
<dbReference type="Gene3D" id="2.40.50.140">
    <property type="entry name" value="Nucleic acid-binding proteins"/>
    <property type="match status" value="1"/>
</dbReference>
<feature type="transmembrane region" description="Helical" evidence="5">
    <location>
        <begin position="29"/>
        <end position="46"/>
    </location>
</feature>
<dbReference type="InterPro" id="IPR002810">
    <property type="entry name" value="NfeD-like_C"/>
</dbReference>
<gene>
    <name evidence="7" type="ORF">Q0590_03925</name>
</gene>
<keyword evidence="8" id="KW-1185">Reference proteome</keyword>
<evidence type="ECO:0000256" key="5">
    <source>
        <dbReference type="SAM" id="Phobius"/>
    </source>
</evidence>
<feature type="transmembrane region" description="Helical" evidence="5">
    <location>
        <begin position="6"/>
        <end position="24"/>
    </location>
</feature>
<evidence type="ECO:0000256" key="1">
    <source>
        <dbReference type="ARBA" id="ARBA00004141"/>
    </source>
</evidence>
<evidence type="ECO:0000259" key="6">
    <source>
        <dbReference type="Pfam" id="PF01957"/>
    </source>
</evidence>
<evidence type="ECO:0000313" key="7">
    <source>
        <dbReference type="EMBL" id="MDO1445383.1"/>
    </source>
</evidence>
<dbReference type="InterPro" id="IPR012340">
    <property type="entry name" value="NA-bd_OB-fold"/>
</dbReference>
<dbReference type="RefSeq" id="WP_378410407.1">
    <property type="nucleotide sequence ID" value="NZ_JBHSMY010000003.1"/>
</dbReference>
<dbReference type="PANTHER" id="PTHR33507">
    <property type="entry name" value="INNER MEMBRANE PROTEIN YBBJ"/>
    <property type="match status" value="1"/>
</dbReference>
<organism evidence="7 8">
    <name type="scientific">Rhodocytophaga aerolata</name>
    <dbReference type="NCBI Taxonomy" id="455078"/>
    <lineage>
        <taxon>Bacteria</taxon>
        <taxon>Pseudomonadati</taxon>
        <taxon>Bacteroidota</taxon>
        <taxon>Cytophagia</taxon>
        <taxon>Cytophagales</taxon>
        <taxon>Rhodocytophagaceae</taxon>
        <taxon>Rhodocytophaga</taxon>
    </lineage>
</organism>
<proteinExistence type="predicted"/>
<accession>A0ABT8QZW1</accession>
<evidence type="ECO:0000256" key="4">
    <source>
        <dbReference type="ARBA" id="ARBA00023136"/>
    </source>
</evidence>
<feature type="domain" description="NfeD-like C-terminal" evidence="6">
    <location>
        <begin position="101"/>
        <end position="151"/>
    </location>
</feature>
<name>A0ABT8QZW1_9BACT</name>
<keyword evidence="2 5" id="KW-0812">Transmembrane</keyword>
<dbReference type="Proteomes" id="UP001168528">
    <property type="component" value="Unassembled WGS sequence"/>
</dbReference>
<evidence type="ECO:0000256" key="3">
    <source>
        <dbReference type="ARBA" id="ARBA00022989"/>
    </source>
</evidence>
<dbReference type="PANTHER" id="PTHR33507:SF3">
    <property type="entry name" value="INNER MEMBRANE PROTEIN YBBJ"/>
    <property type="match status" value="1"/>
</dbReference>
<protein>
    <submittedName>
        <fullName evidence="7">NfeD family protein</fullName>
    </submittedName>
</protein>
<comment type="subcellular location">
    <subcellularLocation>
        <location evidence="1">Membrane</location>
        <topology evidence="1">Multi-pass membrane protein</topology>
    </subcellularLocation>
</comment>
<reference evidence="7" key="1">
    <citation type="submission" date="2023-07" db="EMBL/GenBank/DDBJ databases">
        <title>The genome sequence of Rhodocytophaga aerolata KACC 12507.</title>
        <authorList>
            <person name="Zhang X."/>
        </authorList>
    </citation>
    <scope>NUCLEOTIDE SEQUENCE</scope>
    <source>
        <strain evidence="7">KACC 12507</strain>
    </source>
</reference>
<comment type="caution">
    <text evidence="7">The sequence shown here is derived from an EMBL/GenBank/DDBJ whole genome shotgun (WGS) entry which is preliminary data.</text>
</comment>
<evidence type="ECO:0000256" key="2">
    <source>
        <dbReference type="ARBA" id="ARBA00022692"/>
    </source>
</evidence>